<protein>
    <submittedName>
        <fullName evidence="1">Uncharacterized protein</fullName>
    </submittedName>
</protein>
<proteinExistence type="predicted"/>
<dbReference type="RefSeq" id="WP_154765533.1">
    <property type="nucleotide sequence ID" value="NZ_WMBT01000010.1"/>
</dbReference>
<name>A0A6L6HT79_9RHOB</name>
<sequence length="57" mass="6071">MTPHAPPAEAGPADDSREMMIMQAILGNCAALGVAPDDAKRMAIRSILNLRRVKKAV</sequence>
<reference evidence="1 2" key="1">
    <citation type="submission" date="2019-11" db="EMBL/GenBank/DDBJ databases">
        <authorList>
            <person name="Lang L."/>
        </authorList>
    </citation>
    <scope>NUCLEOTIDE SEQUENCE [LARGE SCALE GENOMIC DNA]</scope>
    <source>
        <strain evidence="1 2">YIM 132242</strain>
    </source>
</reference>
<keyword evidence="2" id="KW-1185">Reference proteome</keyword>
<dbReference type="AlphaFoldDB" id="A0A6L6HT79"/>
<evidence type="ECO:0000313" key="1">
    <source>
        <dbReference type="EMBL" id="MTE01453.1"/>
    </source>
</evidence>
<gene>
    <name evidence="1" type="ORF">GIY56_14285</name>
</gene>
<dbReference type="Proteomes" id="UP000481417">
    <property type="component" value="Unassembled WGS sequence"/>
</dbReference>
<organism evidence="1 2">
    <name type="scientific">Paracoccus lichenicola</name>
    <dbReference type="NCBI Taxonomy" id="2665644"/>
    <lineage>
        <taxon>Bacteria</taxon>
        <taxon>Pseudomonadati</taxon>
        <taxon>Pseudomonadota</taxon>
        <taxon>Alphaproteobacteria</taxon>
        <taxon>Rhodobacterales</taxon>
        <taxon>Paracoccaceae</taxon>
        <taxon>Paracoccus</taxon>
    </lineage>
</organism>
<comment type="caution">
    <text evidence="1">The sequence shown here is derived from an EMBL/GenBank/DDBJ whole genome shotgun (WGS) entry which is preliminary data.</text>
</comment>
<dbReference type="EMBL" id="WMBT01000010">
    <property type="protein sequence ID" value="MTE01453.1"/>
    <property type="molecule type" value="Genomic_DNA"/>
</dbReference>
<accession>A0A6L6HT79</accession>
<evidence type="ECO:0000313" key="2">
    <source>
        <dbReference type="Proteomes" id="UP000481417"/>
    </source>
</evidence>